<name>A0A4Y3WGK1_NITWI</name>
<comment type="caution">
    <text evidence="1">The sequence shown here is derived from an EMBL/GenBank/DDBJ whole genome shotgun (WGS) entry which is preliminary data.</text>
</comment>
<evidence type="ECO:0000313" key="2">
    <source>
        <dbReference type="Proteomes" id="UP000318825"/>
    </source>
</evidence>
<dbReference type="AlphaFoldDB" id="A0A4Y3WGK1"/>
<dbReference type="Proteomes" id="UP000318825">
    <property type="component" value="Unassembled WGS sequence"/>
</dbReference>
<protein>
    <submittedName>
        <fullName evidence="1">Uncharacterized protein</fullName>
    </submittedName>
</protein>
<dbReference type="EMBL" id="BJNF01000061">
    <property type="protein sequence ID" value="GEC16396.1"/>
    <property type="molecule type" value="Genomic_DNA"/>
</dbReference>
<proteinExistence type="predicted"/>
<evidence type="ECO:0000313" key="1">
    <source>
        <dbReference type="EMBL" id="GEC16396.1"/>
    </source>
</evidence>
<accession>A0A4Y3WGK1</accession>
<gene>
    <name evidence="1" type="ORF">NWI01_22880</name>
</gene>
<sequence>MSSYNVALKDGLERPFDETAYQAFAFYLMLLYYPFTTESRGIFSANAPTAVFLDWMRGMCDELLGECVRYEYPIIRAPEHSNNGSRYNVLYRNASYAVFHPNSDDGNRAIDCR</sequence>
<dbReference type="OrthoDB" id="9932362at2"/>
<reference evidence="1 2" key="1">
    <citation type="submission" date="2019-06" db="EMBL/GenBank/DDBJ databases">
        <title>Whole genome shotgun sequence of Nitrobacter winogradskyi NBRC 14297.</title>
        <authorList>
            <person name="Hosoyama A."/>
            <person name="Uohara A."/>
            <person name="Ohji S."/>
            <person name="Ichikawa N."/>
        </authorList>
    </citation>
    <scope>NUCLEOTIDE SEQUENCE [LARGE SCALE GENOMIC DNA]</scope>
    <source>
        <strain evidence="1 2">NBRC 14297</strain>
    </source>
</reference>
<dbReference type="RefSeq" id="WP_141384030.1">
    <property type="nucleotide sequence ID" value="NZ_BJNF01000061.1"/>
</dbReference>
<organism evidence="1 2">
    <name type="scientific">Nitrobacter winogradskyi</name>
    <name type="common">Nitrobacter agilis</name>
    <dbReference type="NCBI Taxonomy" id="913"/>
    <lineage>
        <taxon>Bacteria</taxon>
        <taxon>Pseudomonadati</taxon>
        <taxon>Pseudomonadota</taxon>
        <taxon>Alphaproteobacteria</taxon>
        <taxon>Hyphomicrobiales</taxon>
        <taxon>Nitrobacteraceae</taxon>
        <taxon>Nitrobacter</taxon>
    </lineage>
</organism>